<accession>A0A9Q1QBC2</accession>
<sequence length="182" mass="19539">MDKEKVVLSILYFRLLFNGCHEAQPIIKAVPSQSRLLSGITKVYPAGRRYCFSRVVLFKVGTTFGLGKWLPGPSCGSKWAGAPGNSEELVLVDTTSAASPEELGTEWGLPSMVPSASNSSGDLIIGLDLIFTILRTWKSIIKSAKVISHGHKTSASMLRMLGVDEYSQLDHKGVPGSKSGTA</sequence>
<dbReference type="AlphaFoldDB" id="A0A9Q1QBC2"/>
<dbReference type="Proteomes" id="UP001153076">
    <property type="component" value="Unassembled WGS sequence"/>
</dbReference>
<organism evidence="1 2">
    <name type="scientific">Carnegiea gigantea</name>
    <dbReference type="NCBI Taxonomy" id="171969"/>
    <lineage>
        <taxon>Eukaryota</taxon>
        <taxon>Viridiplantae</taxon>
        <taxon>Streptophyta</taxon>
        <taxon>Embryophyta</taxon>
        <taxon>Tracheophyta</taxon>
        <taxon>Spermatophyta</taxon>
        <taxon>Magnoliopsida</taxon>
        <taxon>eudicotyledons</taxon>
        <taxon>Gunneridae</taxon>
        <taxon>Pentapetalae</taxon>
        <taxon>Caryophyllales</taxon>
        <taxon>Cactineae</taxon>
        <taxon>Cactaceae</taxon>
        <taxon>Cactoideae</taxon>
        <taxon>Echinocereeae</taxon>
        <taxon>Carnegiea</taxon>
    </lineage>
</organism>
<proteinExistence type="predicted"/>
<comment type="caution">
    <text evidence="1">The sequence shown here is derived from an EMBL/GenBank/DDBJ whole genome shotgun (WGS) entry which is preliminary data.</text>
</comment>
<reference evidence="1" key="1">
    <citation type="submission" date="2022-04" db="EMBL/GenBank/DDBJ databases">
        <title>Carnegiea gigantea Genome sequencing and assembly v2.</title>
        <authorList>
            <person name="Copetti D."/>
            <person name="Sanderson M.J."/>
            <person name="Burquez A."/>
            <person name="Wojciechowski M.F."/>
        </authorList>
    </citation>
    <scope>NUCLEOTIDE SEQUENCE</scope>
    <source>
        <strain evidence="1">SGP5-SGP5p</strain>
        <tissue evidence="1">Aerial part</tissue>
    </source>
</reference>
<keyword evidence="2" id="KW-1185">Reference proteome</keyword>
<protein>
    <submittedName>
        <fullName evidence="1">Uncharacterized protein</fullName>
    </submittedName>
</protein>
<dbReference type="EMBL" id="JAKOGI010000380">
    <property type="protein sequence ID" value="KAJ8435867.1"/>
    <property type="molecule type" value="Genomic_DNA"/>
</dbReference>
<evidence type="ECO:0000313" key="2">
    <source>
        <dbReference type="Proteomes" id="UP001153076"/>
    </source>
</evidence>
<name>A0A9Q1QBC2_9CARY</name>
<evidence type="ECO:0000313" key="1">
    <source>
        <dbReference type="EMBL" id="KAJ8435867.1"/>
    </source>
</evidence>
<gene>
    <name evidence="1" type="ORF">Cgig2_028575</name>
</gene>